<dbReference type="EMBL" id="CP059378">
    <property type="protein sequence ID" value="QLY82063.1"/>
    <property type="molecule type" value="Genomic_DNA"/>
</dbReference>
<gene>
    <name evidence="1" type="ORF">HZF06_10895</name>
</gene>
<organism evidence="1 2">
    <name type="scientific">Clostridium intestinale</name>
    <dbReference type="NCBI Taxonomy" id="36845"/>
    <lineage>
        <taxon>Bacteria</taxon>
        <taxon>Bacillati</taxon>
        <taxon>Bacillota</taxon>
        <taxon>Clostridia</taxon>
        <taxon>Eubacteriales</taxon>
        <taxon>Clostridiaceae</taxon>
        <taxon>Clostridium</taxon>
    </lineage>
</organism>
<protein>
    <submittedName>
        <fullName evidence="1">Uncharacterized protein</fullName>
    </submittedName>
</protein>
<dbReference type="KEGG" id="cint:HZF06_10895"/>
<proteinExistence type="predicted"/>
<sequence>MSRRRCGCCSTTTRDCCTTRNYGICNPPCAYNSGCSQGFGCGYPYNSIFGTNCFFNNPMLIWLLVLGRGRFFNF</sequence>
<accession>A0A7D6ZTD3</accession>
<evidence type="ECO:0000313" key="1">
    <source>
        <dbReference type="EMBL" id="QLY82063.1"/>
    </source>
</evidence>
<dbReference type="Proteomes" id="UP000512286">
    <property type="component" value="Chromosome"/>
</dbReference>
<name>A0A7D6ZTD3_9CLOT</name>
<reference evidence="1 2" key="1">
    <citation type="submission" date="2020-07" db="EMBL/GenBank/DDBJ databases">
        <title>Electron transfer.</title>
        <authorList>
            <person name="Huang L."/>
            <person name="Liu X."/>
            <person name="Zhou S."/>
        </authorList>
    </citation>
    <scope>NUCLEOTIDE SEQUENCE [LARGE SCALE GENOMIC DNA]</scope>
    <source>
        <strain evidence="1 2">Lx1</strain>
    </source>
</reference>
<dbReference type="RefSeq" id="WP_181603512.1">
    <property type="nucleotide sequence ID" value="NZ_CP059378.1"/>
</dbReference>
<evidence type="ECO:0000313" key="2">
    <source>
        <dbReference type="Proteomes" id="UP000512286"/>
    </source>
</evidence>
<dbReference type="AlphaFoldDB" id="A0A7D6ZTD3"/>